<dbReference type="SUPFAM" id="SSF56112">
    <property type="entry name" value="Protein kinase-like (PK-like)"/>
    <property type="match status" value="1"/>
</dbReference>
<reference evidence="2 3" key="1">
    <citation type="submission" date="2024-09" db="EMBL/GenBank/DDBJ databases">
        <authorList>
            <person name="Sun Q."/>
            <person name="Mori K."/>
        </authorList>
    </citation>
    <scope>NUCLEOTIDE SEQUENCE [LARGE SCALE GENOMIC DNA]</scope>
    <source>
        <strain evidence="2 3">JCM 4362</strain>
    </source>
</reference>
<dbReference type="InterPro" id="IPR011009">
    <property type="entry name" value="Kinase-like_dom_sf"/>
</dbReference>
<dbReference type="PANTHER" id="PTHR21310:SF15">
    <property type="entry name" value="AMINOGLYCOSIDE PHOSPHOTRANSFERASE DOMAIN-CONTAINING PROTEIN"/>
    <property type="match status" value="1"/>
</dbReference>
<keyword evidence="3" id="KW-1185">Reference proteome</keyword>
<dbReference type="PIRSF" id="PIRSF000707">
    <property type="entry name" value="Hygromycin-B_kinase"/>
    <property type="match status" value="1"/>
</dbReference>
<evidence type="ECO:0000259" key="1">
    <source>
        <dbReference type="Pfam" id="PF01636"/>
    </source>
</evidence>
<evidence type="ECO:0000313" key="2">
    <source>
        <dbReference type="EMBL" id="MFB9523808.1"/>
    </source>
</evidence>
<sequence length="307" mass="33747">MLPEVNTEEEWDAVVPDDARVRPGAQDLCARLGLGDLPLVRFSEGSQPVYAVGDTHVLKLFPGVDASDADTESRVLAHLHGRLPVATPALHSTGGYENGWRYVLMSRLPGEDLARAWPRIPTAARVGVVAQAAGALAALHALDPQPLATTLGPADWAHFLARQRAGAVERQRTRGLPEEWVETIPAFLDSVDLPADAPRVLLHTEPMRQHFVVDPATWRLTGLFDFEPAMLGDPAYDLVGVGLFLTRGEPGLMARFQQEYGRAFDPRLLLAYTLLHVYANLPWYFRELPAPPEPTWDAVAETWFGTG</sequence>
<dbReference type="PANTHER" id="PTHR21310">
    <property type="entry name" value="AMINOGLYCOSIDE PHOSPHOTRANSFERASE-RELATED-RELATED"/>
    <property type="match status" value="1"/>
</dbReference>
<dbReference type="Pfam" id="PF01636">
    <property type="entry name" value="APH"/>
    <property type="match status" value="1"/>
</dbReference>
<dbReference type="InterPro" id="IPR002575">
    <property type="entry name" value="Aminoglycoside_PTrfase"/>
</dbReference>
<name>A0ABV5PM17_STRCM</name>
<dbReference type="Gene3D" id="3.90.1200.10">
    <property type="match status" value="1"/>
</dbReference>
<evidence type="ECO:0000313" key="3">
    <source>
        <dbReference type="Proteomes" id="UP001589718"/>
    </source>
</evidence>
<feature type="domain" description="Aminoglycoside phosphotransferase" evidence="1">
    <location>
        <begin position="42"/>
        <end position="267"/>
    </location>
</feature>
<dbReference type="InterPro" id="IPR016259">
    <property type="entry name" value="Hygromycin-B_Kinase"/>
</dbReference>
<dbReference type="InterPro" id="IPR051678">
    <property type="entry name" value="AGP_Transferase"/>
</dbReference>
<proteinExistence type="predicted"/>
<dbReference type="Proteomes" id="UP001589718">
    <property type="component" value="Unassembled WGS sequence"/>
</dbReference>
<dbReference type="RefSeq" id="WP_345219114.1">
    <property type="nucleotide sequence ID" value="NZ_BAAAXE010000001.1"/>
</dbReference>
<protein>
    <submittedName>
        <fullName evidence="2">Phosphotransferase family protein</fullName>
    </submittedName>
</protein>
<gene>
    <name evidence="2" type="ORF">ACFFTU_28070</name>
</gene>
<organism evidence="2 3">
    <name type="scientific">Streptomyces cremeus</name>
    <dbReference type="NCBI Taxonomy" id="66881"/>
    <lineage>
        <taxon>Bacteria</taxon>
        <taxon>Bacillati</taxon>
        <taxon>Actinomycetota</taxon>
        <taxon>Actinomycetes</taxon>
        <taxon>Kitasatosporales</taxon>
        <taxon>Streptomycetaceae</taxon>
        <taxon>Streptomyces</taxon>
    </lineage>
</organism>
<comment type="caution">
    <text evidence="2">The sequence shown here is derived from an EMBL/GenBank/DDBJ whole genome shotgun (WGS) entry which is preliminary data.</text>
</comment>
<accession>A0ABV5PM17</accession>
<dbReference type="EMBL" id="JBHMCR010000019">
    <property type="protein sequence ID" value="MFB9523808.1"/>
    <property type="molecule type" value="Genomic_DNA"/>
</dbReference>